<dbReference type="PROSITE" id="PS50109">
    <property type="entry name" value="HIS_KIN"/>
    <property type="match status" value="1"/>
</dbReference>
<dbReference type="SMART" id="SM00388">
    <property type="entry name" value="HisKA"/>
    <property type="match status" value="1"/>
</dbReference>
<dbReference type="InterPro" id="IPR035965">
    <property type="entry name" value="PAS-like_dom_sf"/>
</dbReference>
<comment type="catalytic activity">
    <reaction evidence="1">
        <text>ATP + protein L-histidine = ADP + protein N-phospho-L-histidine.</text>
        <dbReference type="EC" id="2.7.13.3"/>
    </reaction>
</comment>
<feature type="domain" description="PAS" evidence="8">
    <location>
        <begin position="15"/>
        <end position="67"/>
    </location>
</feature>
<dbReference type="PANTHER" id="PTHR42878">
    <property type="entry name" value="TWO-COMPONENT HISTIDINE KINASE"/>
    <property type="match status" value="1"/>
</dbReference>
<dbReference type="SUPFAM" id="SSF47384">
    <property type="entry name" value="Homodimeric domain of signal transducing histidine kinase"/>
    <property type="match status" value="1"/>
</dbReference>
<dbReference type="SUPFAM" id="SSF55874">
    <property type="entry name" value="ATPase domain of HSP90 chaperone/DNA topoisomerase II/histidine kinase"/>
    <property type="match status" value="1"/>
</dbReference>
<dbReference type="SUPFAM" id="SSF55785">
    <property type="entry name" value="PYP-like sensor domain (PAS domain)"/>
    <property type="match status" value="1"/>
</dbReference>
<keyword evidence="10" id="KW-1185">Reference proteome</keyword>
<sequence length="371" mass="41199">MMEQPATMPFQAADMDSAFRALFDSSPCGLILLDEAGRIVHVNQRLQDIFDYDASEMLGQPVEMLLPHRDRAQHVGLRDGFIKSPSVRPMGLGRDLSGRRKDGMEIPVEIALTFVDLPQGRMTCALVIDITLRKRAELRLREANVQLEEFTHVASHDLRSPLRGIANLIEFIEEDYGESAPPEVRRNLGRMADRISAMERLIDDLLTYARAGRRTLKTEAIDLGSIVDEVIALEAPGPGVHIDVDIALEPFEGVRVPISTVLRNLVSNAVKHHDLDEKHILVRARAEGIMCVIDVRDDGPGIAQAAQGRAFRLFQTVSSSGRNNAGLGLAVTKRLVEAHGGNIELMSDDGQRGCHFRVYWPRFARSDLDDC</sequence>
<dbReference type="GO" id="GO:0030295">
    <property type="term" value="F:protein kinase activator activity"/>
    <property type="evidence" value="ECO:0007669"/>
    <property type="project" value="TreeGrafter"/>
</dbReference>
<dbReference type="Gene3D" id="1.10.287.130">
    <property type="match status" value="1"/>
</dbReference>
<dbReference type="SMART" id="SM00387">
    <property type="entry name" value="HATPase_c"/>
    <property type="match status" value="1"/>
</dbReference>
<keyword evidence="4" id="KW-0808">Transferase</keyword>
<dbReference type="GO" id="GO:0016020">
    <property type="term" value="C:membrane"/>
    <property type="evidence" value="ECO:0007669"/>
    <property type="project" value="UniProtKB-SubCell"/>
</dbReference>
<dbReference type="InterPro" id="IPR036097">
    <property type="entry name" value="HisK_dim/P_sf"/>
</dbReference>
<dbReference type="PROSITE" id="PS50112">
    <property type="entry name" value="PAS"/>
    <property type="match status" value="1"/>
</dbReference>
<evidence type="ECO:0000256" key="5">
    <source>
        <dbReference type="ARBA" id="ARBA00022777"/>
    </source>
</evidence>
<dbReference type="EC" id="2.7.13.3" evidence="2"/>
<dbReference type="InterPro" id="IPR004358">
    <property type="entry name" value="Sig_transdc_His_kin-like_C"/>
</dbReference>
<gene>
    <name evidence="9" type="ORF">GGR38_001991</name>
</gene>
<evidence type="ECO:0000259" key="8">
    <source>
        <dbReference type="PROSITE" id="PS50112"/>
    </source>
</evidence>
<dbReference type="PRINTS" id="PR00344">
    <property type="entry name" value="BCTRLSENSOR"/>
</dbReference>
<feature type="domain" description="Histidine kinase" evidence="7">
    <location>
        <begin position="153"/>
        <end position="364"/>
    </location>
</feature>
<dbReference type="Pfam" id="PF00989">
    <property type="entry name" value="PAS"/>
    <property type="match status" value="1"/>
</dbReference>
<evidence type="ECO:0000313" key="9">
    <source>
        <dbReference type="EMBL" id="MBB3955042.1"/>
    </source>
</evidence>
<dbReference type="Gene3D" id="3.30.565.10">
    <property type="entry name" value="Histidine kinase-like ATPase, C-terminal domain"/>
    <property type="match status" value="1"/>
</dbReference>
<dbReference type="GO" id="GO:0007234">
    <property type="term" value="P:osmosensory signaling via phosphorelay pathway"/>
    <property type="evidence" value="ECO:0007669"/>
    <property type="project" value="TreeGrafter"/>
</dbReference>
<dbReference type="InterPro" id="IPR036890">
    <property type="entry name" value="HATPase_C_sf"/>
</dbReference>
<evidence type="ECO:0000256" key="3">
    <source>
        <dbReference type="ARBA" id="ARBA00022553"/>
    </source>
</evidence>
<dbReference type="InterPro" id="IPR013767">
    <property type="entry name" value="PAS_fold"/>
</dbReference>
<dbReference type="CDD" id="cd00075">
    <property type="entry name" value="HATPase"/>
    <property type="match status" value="1"/>
</dbReference>
<dbReference type="Gene3D" id="3.30.450.20">
    <property type="entry name" value="PAS domain"/>
    <property type="match status" value="1"/>
</dbReference>
<keyword evidence="6" id="KW-0472">Membrane</keyword>
<dbReference type="Proteomes" id="UP000548867">
    <property type="component" value="Unassembled WGS sequence"/>
</dbReference>
<dbReference type="AlphaFoldDB" id="A0A7W6CP30"/>
<proteinExistence type="predicted"/>
<evidence type="ECO:0000256" key="1">
    <source>
        <dbReference type="ARBA" id="ARBA00000085"/>
    </source>
</evidence>
<dbReference type="Pfam" id="PF00512">
    <property type="entry name" value="HisKA"/>
    <property type="match status" value="1"/>
</dbReference>
<dbReference type="InterPro" id="IPR000014">
    <property type="entry name" value="PAS"/>
</dbReference>
<reference evidence="9 10" key="1">
    <citation type="submission" date="2020-08" db="EMBL/GenBank/DDBJ databases">
        <title>Genomic Encyclopedia of Type Strains, Phase IV (KMG-IV): sequencing the most valuable type-strain genomes for metagenomic binning, comparative biology and taxonomic classification.</title>
        <authorList>
            <person name="Goeker M."/>
        </authorList>
    </citation>
    <scope>NUCLEOTIDE SEQUENCE [LARGE SCALE GENOMIC DNA]</scope>
    <source>
        <strain evidence="9 10">DSM 27057</strain>
    </source>
</reference>
<dbReference type="PANTHER" id="PTHR42878:SF15">
    <property type="entry name" value="BACTERIOPHYTOCHROME"/>
    <property type="match status" value="1"/>
</dbReference>
<protein>
    <recommendedName>
        <fullName evidence="2">histidine kinase</fullName>
        <ecNumber evidence="2">2.7.13.3</ecNumber>
    </recommendedName>
</protein>
<dbReference type="InterPro" id="IPR003594">
    <property type="entry name" value="HATPase_dom"/>
</dbReference>
<dbReference type="EMBL" id="JACIDX010000006">
    <property type="protein sequence ID" value="MBB3955042.1"/>
    <property type="molecule type" value="Genomic_DNA"/>
</dbReference>
<dbReference type="Pfam" id="PF02518">
    <property type="entry name" value="HATPase_c"/>
    <property type="match status" value="1"/>
</dbReference>
<dbReference type="RefSeq" id="WP_183624994.1">
    <property type="nucleotide sequence ID" value="NZ_JACIDX010000006.1"/>
</dbReference>
<evidence type="ECO:0000259" key="7">
    <source>
        <dbReference type="PROSITE" id="PS50109"/>
    </source>
</evidence>
<dbReference type="InterPro" id="IPR003661">
    <property type="entry name" value="HisK_dim/P_dom"/>
</dbReference>
<dbReference type="SMART" id="SM00091">
    <property type="entry name" value="PAS"/>
    <property type="match status" value="1"/>
</dbReference>
<organism evidence="9 10">
    <name type="scientific">Novosphingobium sediminicola</name>
    <dbReference type="NCBI Taxonomy" id="563162"/>
    <lineage>
        <taxon>Bacteria</taxon>
        <taxon>Pseudomonadati</taxon>
        <taxon>Pseudomonadota</taxon>
        <taxon>Alphaproteobacteria</taxon>
        <taxon>Sphingomonadales</taxon>
        <taxon>Sphingomonadaceae</taxon>
        <taxon>Novosphingobium</taxon>
    </lineage>
</organism>
<evidence type="ECO:0000256" key="6">
    <source>
        <dbReference type="ARBA" id="ARBA00023136"/>
    </source>
</evidence>
<evidence type="ECO:0000256" key="2">
    <source>
        <dbReference type="ARBA" id="ARBA00012438"/>
    </source>
</evidence>
<evidence type="ECO:0000256" key="4">
    <source>
        <dbReference type="ARBA" id="ARBA00022679"/>
    </source>
</evidence>
<dbReference type="InterPro" id="IPR050351">
    <property type="entry name" value="BphY/WalK/GraS-like"/>
</dbReference>
<dbReference type="CDD" id="cd00082">
    <property type="entry name" value="HisKA"/>
    <property type="match status" value="1"/>
</dbReference>
<keyword evidence="5" id="KW-0418">Kinase</keyword>
<keyword evidence="3" id="KW-0597">Phosphoprotein</keyword>
<name>A0A7W6CP30_9SPHN</name>
<comment type="caution">
    <text evidence="9">The sequence shown here is derived from an EMBL/GenBank/DDBJ whole genome shotgun (WGS) entry which is preliminary data.</text>
</comment>
<dbReference type="InterPro" id="IPR005467">
    <property type="entry name" value="His_kinase_dom"/>
</dbReference>
<dbReference type="NCBIfam" id="TIGR00229">
    <property type="entry name" value="sensory_box"/>
    <property type="match status" value="1"/>
</dbReference>
<dbReference type="GO" id="GO:0006355">
    <property type="term" value="P:regulation of DNA-templated transcription"/>
    <property type="evidence" value="ECO:0007669"/>
    <property type="project" value="InterPro"/>
</dbReference>
<dbReference type="GO" id="GO:0000156">
    <property type="term" value="F:phosphorelay response regulator activity"/>
    <property type="evidence" value="ECO:0007669"/>
    <property type="project" value="TreeGrafter"/>
</dbReference>
<accession>A0A7W6CP30</accession>
<dbReference type="CDD" id="cd00130">
    <property type="entry name" value="PAS"/>
    <property type="match status" value="1"/>
</dbReference>
<dbReference type="GO" id="GO:0000155">
    <property type="term" value="F:phosphorelay sensor kinase activity"/>
    <property type="evidence" value="ECO:0007669"/>
    <property type="project" value="InterPro"/>
</dbReference>
<evidence type="ECO:0000313" key="10">
    <source>
        <dbReference type="Proteomes" id="UP000548867"/>
    </source>
</evidence>